<dbReference type="Proteomes" id="UP000799771">
    <property type="component" value="Unassembled WGS sequence"/>
</dbReference>
<gene>
    <name evidence="2" type="ORF">P153DRAFT_370068</name>
</gene>
<proteinExistence type="predicted"/>
<reference evidence="2" key="1">
    <citation type="journal article" date="2020" name="Stud. Mycol.">
        <title>101 Dothideomycetes genomes: a test case for predicting lifestyles and emergence of pathogens.</title>
        <authorList>
            <person name="Haridas S."/>
            <person name="Albert R."/>
            <person name="Binder M."/>
            <person name="Bloem J."/>
            <person name="Labutti K."/>
            <person name="Salamov A."/>
            <person name="Andreopoulos B."/>
            <person name="Baker S."/>
            <person name="Barry K."/>
            <person name="Bills G."/>
            <person name="Bluhm B."/>
            <person name="Cannon C."/>
            <person name="Castanera R."/>
            <person name="Culley D."/>
            <person name="Daum C."/>
            <person name="Ezra D."/>
            <person name="Gonzalez J."/>
            <person name="Henrissat B."/>
            <person name="Kuo A."/>
            <person name="Liang C."/>
            <person name="Lipzen A."/>
            <person name="Lutzoni F."/>
            <person name="Magnuson J."/>
            <person name="Mondo S."/>
            <person name="Nolan M."/>
            <person name="Ohm R."/>
            <person name="Pangilinan J."/>
            <person name="Park H.-J."/>
            <person name="Ramirez L."/>
            <person name="Alfaro M."/>
            <person name="Sun H."/>
            <person name="Tritt A."/>
            <person name="Yoshinaga Y."/>
            <person name="Zwiers L.-H."/>
            <person name="Turgeon B."/>
            <person name="Goodwin S."/>
            <person name="Spatafora J."/>
            <person name="Crous P."/>
            <person name="Grigoriev I."/>
        </authorList>
    </citation>
    <scope>NUCLEOTIDE SEQUENCE</scope>
    <source>
        <strain evidence="2">CBS 119687</strain>
    </source>
</reference>
<dbReference type="AlphaFoldDB" id="A0A6A6A3S9"/>
<dbReference type="RefSeq" id="XP_033519790.1">
    <property type="nucleotide sequence ID" value="XM_033668937.1"/>
</dbReference>
<evidence type="ECO:0000313" key="3">
    <source>
        <dbReference type="Proteomes" id="UP000799771"/>
    </source>
</evidence>
<keyword evidence="3" id="KW-1185">Reference proteome</keyword>
<protein>
    <submittedName>
        <fullName evidence="2">Uncharacterized protein</fullName>
    </submittedName>
</protein>
<evidence type="ECO:0000313" key="2">
    <source>
        <dbReference type="EMBL" id="KAF2125398.1"/>
    </source>
</evidence>
<organism evidence="2 3">
    <name type="scientific">Dothidotthia symphoricarpi CBS 119687</name>
    <dbReference type="NCBI Taxonomy" id="1392245"/>
    <lineage>
        <taxon>Eukaryota</taxon>
        <taxon>Fungi</taxon>
        <taxon>Dikarya</taxon>
        <taxon>Ascomycota</taxon>
        <taxon>Pezizomycotina</taxon>
        <taxon>Dothideomycetes</taxon>
        <taxon>Pleosporomycetidae</taxon>
        <taxon>Pleosporales</taxon>
        <taxon>Dothidotthiaceae</taxon>
        <taxon>Dothidotthia</taxon>
    </lineage>
</organism>
<accession>A0A6A6A3S9</accession>
<feature type="region of interest" description="Disordered" evidence="1">
    <location>
        <begin position="1"/>
        <end position="79"/>
    </location>
</feature>
<evidence type="ECO:0000256" key="1">
    <source>
        <dbReference type="SAM" id="MobiDB-lite"/>
    </source>
</evidence>
<sequence>MSNQNPSSEFMADVANDSNPSTSTKIKEALKKPFRNDSTEEAKGHGPLEKTDGHGHVAGTNVEVRAETTMDRISNVTRT</sequence>
<feature type="compositionally biased region" description="Basic and acidic residues" evidence="1">
    <location>
        <begin position="25"/>
        <end position="55"/>
    </location>
</feature>
<dbReference type="GeneID" id="54409369"/>
<name>A0A6A6A3S9_9PLEO</name>
<dbReference type="EMBL" id="ML977516">
    <property type="protein sequence ID" value="KAF2125398.1"/>
    <property type="molecule type" value="Genomic_DNA"/>
</dbReference>